<reference evidence="1 2" key="1">
    <citation type="submission" date="2016-08" db="EMBL/GenBank/DDBJ databases">
        <title>Complete genome sequence of Fictibacillus arsenicus G25-54, a strain with toxicity to nematodes and a potential arsenic-resistance activity.</title>
        <authorList>
            <person name="Zheng Z."/>
        </authorList>
    </citation>
    <scope>NUCLEOTIDE SEQUENCE [LARGE SCALE GENOMIC DNA]</scope>
    <source>
        <strain evidence="1 2">G25-54</strain>
    </source>
</reference>
<dbReference type="STRING" id="255247.ABE41_006095"/>
<dbReference type="PANTHER" id="PTHR47756">
    <property type="entry name" value="BLL6612 PROTEIN-RELATED"/>
    <property type="match status" value="1"/>
</dbReference>
<dbReference type="EMBL" id="CP016761">
    <property type="protein sequence ID" value="ANX11572.1"/>
    <property type="molecule type" value="Genomic_DNA"/>
</dbReference>
<evidence type="ECO:0000313" key="2">
    <source>
        <dbReference type="Proteomes" id="UP000077412"/>
    </source>
</evidence>
<protein>
    <recommendedName>
        <fullName evidence="3">Tetratricopeptide repeat protein</fullName>
    </recommendedName>
</protein>
<name>A0A1B1Z2A4_9BACL</name>
<evidence type="ECO:0000313" key="1">
    <source>
        <dbReference type="EMBL" id="ANX11572.1"/>
    </source>
</evidence>
<dbReference type="Proteomes" id="UP000077412">
    <property type="component" value="Chromosome"/>
</dbReference>
<keyword evidence="2" id="KW-1185">Reference proteome</keyword>
<gene>
    <name evidence="1" type="ORF">ABE41_006095</name>
</gene>
<accession>A0A1B1Z2A4</accession>
<dbReference type="KEGG" id="far:ABE41_006095"/>
<dbReference type="AlphaFoldDB" id="A0A1B1Z2A4"/>
<sequence>MNRAIAISMAFGPEAGLEIVDSLLLEQTLKNYHLLPSVKGNFLLKLGRKREAFEEFQRAASLTQNVQEQKFLLKQAKVCME</sequence>
<dbReference type="PANTHER" id="PTHR47756:SF1">
    <property type="entry name" value="BLL0085 PROTEIN"/>
    <property type="match status" value="1"/>
</dbReference>
<organism evidence="1 2">
    <name type="scientific">Fictibacillus arsenicus</name>
    <dbReference type="NCBI Taxonomy" id="255247"/>
    <lineage>
        <taxon>Bacteria</taxon>
        <taxon>Bacillati</taxon>
        <taxon>Bacillota</taxon>
        <taxon>Bacilli</taxon>
        <taxon>Bacillales</taxon>
        <taxon>Fictibacillaceae</taxon>
        <taxon>Fictibacillus</taxon>
    </lineage>
</organism>
<evidence type="ECO:0008006" key="3">
    <source>
        <dbReference type="Google" id="ProtNLM"/>
    </source>
</evidence>
<proteinExistence type="predicted"/>